<feature type="transmembrane region" description="Helical" evidence="1">
    <location>
        <begin position="69"/>
        <end position="90"/>
    </location>
</feature>
<evidence type="ECO:0000313" key="2">
    <source>
        <dbReference type="EMBL" id="JAS09851.1"/>
    </source>
</evidence>
<feature type="transmembrane region" description="Helical" evidence="1">
    <location>
        <begin position="20"/>
        <end position="38"/>
    </location>
</feature>
<feature type="transmembrane region" description="Helical" evidence="1">
    <location>
        <begin position="120"/>
        <end position="138"/>
    </location>
</feature>
<dbReference type="Pfam" id="PF15062">
    <property type="entry name" value="ARL6IP6"/>
    <property type="match status" value="1"/>
</dbReference>
<keyword evidence="1" id="KW-1133">Transmembrane helix</keyword>
<proteinExistence type="predicted"/>
<sequence>MSSDEKQKNIYSPNPKSYRIDLSLLLFALSILVLKAVIGNWSEIITWCCNGSTIWSILFLPLQWILSVILSRAVFIGCLISLFSCQIVYLDSNKPGIDPPSPLSPVKYRKQSGSNWHLNYLVPFLMGPLIAILLSLGIV</sequence>
<dbReference type="InterPro" id="IPR029383">
    <property type="entry name" value="ARL6IP6"/>
</dbReference>
<keyword evidence="1" id="KW-0812">Transmembrane</keyword>
<dbReference type="PANTHER" id="PTHR28640">
    <property type="entry name" value="ADP-RIBOSYLATION FACTOR-LIKE PROTEIN 6-INTERACTING PROTEIN 6"/>
    <property type="match status" value="1"/>
</dbReference>
<dbReference type="EMBL" id="GEDC01027447">
    <property type="protein sequence ID" value="JAS09851.1"/>
    <property type="molecule type" value="Transcribed_RNA"/>
</dbReference>
<protein>
    <submittedName>
        <fullName evidence="2">Uncharacterized protein</fullName>
    </submittedName>
</protein>
<accession>A0A1B6C8R9</accession>
<dbReference type="AlphaFoldDB" id="A0A1B6C8R9"/>
<keyword evidence="1" id="KW-0472">Membrane</keyword>
<gene>
    <name evidence="2" type="ORF">g.18867</name>
</gene>
<dbReference type="PANTHER" id="PTHR28640:SF1">
    <property type="entry name" value="ADP-RIBOSYLATION FACTOR-LIKE PROTEIN 6-INTERACTING PROTEIN 6"/>
    <property type="match status" value="1"/>
</dbReference>
<organism evidence="2">
    <name type="scientific">Clastoptera arizonana</name>
    <name type="common">Arizona spittle bug</name>
    <dbReference type="NCBI Taxonomy" id="38151"/>
    <lineage>
        <taxon>Eukaryota</taxon>
        <taxon>Metazoa</taxon>
        <taxon>Ecdysozoa</taxon>
        <taxon>Arthropoda</taxon>
        <taxon>Hexapoda</taxon>
        <taxon>Insecta</taxon>
        <taxon>Pterygota</taxon>
        <taxon>Neoptera</taxon>
        <taxon>Paraneoptera</taxon>
        <taxon>Hemiptera</taxon>
        <taxon>Auchenorrhyncha</taxon>
        <taxon>Cercopoidea</taxon>
        <taxon>Clastopteridae</taxon>
        <taxon>Clastoptera</taxon>
    </lineage>
</organism>
<name>A0A1B6C8R9_9HEMI</name>
<evidence type="ECO:0000256" key="1">
    <source>
        <dbReference type="SAM" id="Phobius"/>
    </source>
</evidence>
<reference evidence="2" key="1">
    <citation type="submission" date="2015-12" db="EMBL/GenBank/DDBJ databases">
        <title>De novo transcriptome assembly of four potential Pierce s Disease insect vectors from Arizona vineyards.</title>
        <authorList>
            <person name="Tassone E.E."/>
        </authorList>
    </citation>
    <scope>NUCLEOTIDE SEQUENCE</scope>
</reference>